<reference evidence="3" key="1">
    <citation type="journal article" date="2020" name="Stud. Mycol.">
        <title>101 Dothideomycetes genomes: a test case for predicting lifestyles and emergence of pathogens.</title>
        <authorList>
            <person name="Haridas S."/>
            <person name="Albert R."/>
            <person name="Binder M."/>
            <person name="Bloem J."/>
            <person name="Labutti K."/>
            <person name="Salamov A."/>
            <person name="Andreopoulos B."/>
            <person name="Baker S."/>
            <person name="Barry K."/>
            <person name="Bills G."/>
            <person name="Bluhm B."/>
            <person name="Cannon C."/>
            <person name="Castanera R."/>
            <person name="Culley D."/>
            <person name="Daum C."/>
            <person name="Ezra D."/>
            <person name="Gonzalez J."/>
            <person name="Henrissat B."/>
            <person name="Kuo A."/>
            <person name="Liang C."/>
            <person name="Lipzen A."/>
            <person name="Lutzoni F."/>
            <person name="Magnuson J."/>
            <person name="Mondo S."/>
            <person name="Nolan M."/>
            <person name="Ohm R."/>
            <person name="Pangilinan J."/>
            <person name="Park H.-J."/>
            <person name="Ramirez L."/>
            <person name="Alfaro M."/>
            <person name="Sun H."/>
            <person name="Tritt A."/>
            <person name="Yoshinaga Y."/>
            <person name="Zwiers L.-H."/>
            <person name="Turgeon B."/>
            <person name="Goodwin S."/>
            <person name="Spatafora J."/>
            <person name="Crous P."/>
            <person name="Grigoriev I."/>
        </authorList>
    </citation>
    <scope>NUCLEOTIDE SEQUENCE</scope>
    <source>
        <strain evidence="3">CBS 183.55</strain>
    </source>
</reference>
<dbReference type="Pfam" id="PF05225">
    <property type="entry name" value="HTH_psq"/>
    <property type="match status" value="1"/>
</dbReference>
<feature type="region of interest" description="Disordered" evidence="1">
    <location>
        <begin position="41"/>
        <end position="66"/>
    </location>
</feature>
<organism evidence="3 4">
    <name type="scientific">Didymella exigua CBS 183.55</name>
    <dbReference type="NCBI Taxonomy" id="1150837"/>
    <lineage>
        <taxon>Eukaryota</taxon>
        <taxon>Fungi</taxon>
        <taxon>Dikarya</taxon>
        <taxon>Ascomycota</taxon>
        <taxon>Pezizomycotina</taxon>
        <taxon>Dothideomycetes</taxon>
        <taxon>Pleosporomycetidae</taxon>
        <taxon>Pleosporales</taxon>
        <taxon>Pleosporineae</taxon>
        <taxon>Didymellaceae</taxon>
        <taxon>Didymella</taxon>
    </lineage>
</organism>
<gene>
    <name evidence="3" type="ORF">M421DRAFT_419580</name>
</gene>
<evidence type="ECO:0000259" key="2">
    <source>
        <dbReference type="Pfam" id="PF05225"/>
    </source>
</evidence>
<evidence type="ECO:0000313" key="3">
    <source>
        <dbReference type="EMBL" id="KAF1929798.1"/>
    </source>
</evidence>
<dbReference type="InterPro" id="IPR007889">
    <property type="entry name" value="HTH_Psq"/>
</dbReference>
<sequence length="66" mass="7338">MDTCELAIQSTLCDLNSGVFKSQRQAACAYGVPRSTLQSRLQGCQPHTSAHSNQQQLNLEQERFLV</sequence>
<dbReference type="GO" id="GO:0003677">
    <property type="term" value="F:DNA binding"/>
    <property type="evidence" value="ECO:0007669"/>
    <property type="project" value="InterPro"/>
</dbReference>
<dbReference type="OrthoDB" id="4846621at2759"/>
<keyword evidence="4" id="KW-1185">Reference proteome</keyword>
<feature type="compositionally biased region" description="Polar residues" evidence="1">
    <location>
        <begin position="41"/>
        <end position="59"/>
    </location>
</feature>
<protein>
    <recommendedName>
        <fullName evidence="2">HTH psq-type domain-containing protein</fullName>
    </recommendedName>
</protein>
<dbReference type="EMBL" id="ML978965">
    <property type="protein sequence ID" value="KAF1929798.1"/>
    <property type="molecule type" value="Genomic_DNA"/>
</dbReference>
<proteinExistence type="predicted"/>
<dbReference type="SUPFAM" id="SSF46689">
    <property type="entry name" value="Homeodomain-like"/>
    <property type="match status" value="1"/>
</dbReference>
<dbReference type="Proteomes" id="UP000800082">
    <property type="component" value="Unassembled WGS sequence"/>
</dbReference>
<dbReference type="InterPro" id="IPR009057">
    <property type="entry name" value="Homeodomain-like_sf"/>
</dbReference>
<evidence type="ECO:0000256" key="1">
    <source>
        <dbReference type="SAM" id="MobiDB-lite"/>
    </source>
</evidence>
<dbReference type="AlphaFoldDB" id="A0A6A5RRJ7"/>
<accession>A0A6A5RRJ7</accession>
<dbReference type="Gene3D" id="1.10.10.60">
    <property type="entry name" value="Homeodomain-like"/>
    <property type="match status" value="1"/>
</dbReference>
<dbReference type="RefSeq" id="XP_033450046.1">
    <property type="nucleotide sequence ID" value="XM_033592168.1"/>
</dbReference>
<evidence type="ECO:0000313" key="4">
    <source>
        <dbReference type="Proteomes" id="UP000800082"/>
    </source>
</evidence>
<feature type="domain" description="HTH psq-type" evidence="2">
    <location>
        <begin position="22"/>
        <end position="43"/>
    </location>
</feature>
<dbReference type="GeneID" id="54349836"/>
<feature type="non-terminal residue" evidence="3">
    <location>
        <position position="66"/>
    </location>
</feature>
<name>A0A6A5RRJ7_9PLEO</name>